<keyword evidence="9" id="KW-1185">Reference proteome</keyword>
<gene>
    <name evidence="8" type="ORF">Q8947_04875</name>
</gene>
<evidence type="ECO:0000256" key="5">
    <source>
        <dbReference type="ARBA" id="ARBA00023136"/>
    </source>
</evidence>
<keyword evidence="3 6" id="KW-0812">Transmembrane</keyword>
<evidence type="ECO:0000259" key="7">
    <source>
        <dbReference type="Pfam" id="PF00482"/>
    </source>
</evidence>
<dbReference type="PANTHER" id="PTHR35007">
    <property type="entry name" value="INTEGRAL MEMBRANE PROTEIN-RELATED"/>
    <property type="match status" value="1"/>
</dbReference>
<dbReference type="InterPro" id="IPR018076">
    <property type="entry name" value="T2SS_GspF_dom"/>
</dbReference>
<evidence type="ECO:0000256" key="6">
    <source>
        <dbReference type="SAM" id="Phobius"/>
    </source>
</evidence>
<name>A0ABU1D4W8_9BURK</name>
<comment type="caution">
    <text evidence="8">The sequence shown here is derived from an EMBL/GenBank/DDBJ whole genome shotgun (WGS) entry which is preliminary data.</text>
</comment>
<dbReference type="Proteomes" id="UP001232156">
    <property type="component" value="Unassembled WGS sequence"/>
</dbReference>
<feature type="transmembrane region" description="Helical" evidence="6">
    <location>
        <begin position="70"/>
        <end position="96"/>
    </location>
</feature>
<organism evidence="8 9">
    <name type="scientific">Yanghanlia caeni</name>
    <dbReference type="NCBI Taxonomy" id="3064283"/>
    <lineage>
        <taxon>Bacteria</taxon>
        <taxon>Pseudomonadati</taxon>
        <taxon>Pseudomonadota</taxon>
        <taxon>Betaproteobacteria</taxon>
        <taxon>Burkholderiales</taxon>
        <taxon>Alcaligenaceae</taxon>
        <taxon>Yanghanlia</taxon>
    </lineage>
</organism>
<keyword evidence="4 6" id="KW-1133">Transmembrane helix</keyword>
<dbReference type="InterPro" id="IPR042094">
    <property type="entry name" value="T2SS_GspF_sf"/>
</dbReference>
<dbReference type="RefSeq" id="WP_165276733.1">
    <property type="nucleotide sequence ID" value="NZ_JAUZQE010000008.1"/>
</dbReference>
<keyword evidence="2" id="KW-1003">Cell membrane</keyword>
<keyword evidence="5 6" id="KW-0472">Membrane</keyword>
<feature type="transmembrane region" description="Helical" evidence="6">
    <location>
        <begin position="6"/>
        <end position="22"/>
    </location>
</feature>
<evidence type="ECO:0000256" key="4">
    <source>
        <dbReference type="ARBA" id="ARBA00022989"/>
    </source>
</evidence>
<dbReference type="Pfam" id="PF00482">
    <property type="entry name" value="T2SSF"/>
    <property type="match status" value="1"/>
</dbReference>
<accession>A0ABU1D4W8</accession>
<feature type="transmembrane region" description="Helical" evidence="6">
    <location>
        <begin position="43"/>
        <end position="64"/>
    </location>
</feature>
<evidence type="ECO:0000256" key="3">
    <source>
        <dbReference type="ARBA" id="ARBA00022692"/>
    </source>
</evidence>
<evidence type="ECO:0000256" key="2">
    <source>
        <dbReference type="ARBA" id="ARBA00022475"/>
    </source>
</evidence>
<feature type="transmembrane region" description="Helical" evidence="6">
    <location>
        <begin position="254"/>
        <end position="274"/>
    </location>
</feature>
<protein>
    <submittedName>
        <fullName evidence="8">Type II secretion system F family protein</fullName>
    </submittedName>
</protein>
<dbReference type="Gene3D" id="1.20.81.30">
    <property type="entry name" value="Type II secretion system (T2SS), domain F"/>
    <property type="match status" value="1"/>
</dbReference>
<proteinExistence type="predicted"/>
<reference evidence="8 9" key="1">
    <citation type="submission" date="2023-08" db="EMBL/GenBank/DDBJ databases">
        <title>Alcaligenaceae gen. nov., a novel taxon isolated from the sludge of Yixing Pesticide Factory.</title>
        <authorList>
            <person name="Ruan L."/>
        </authorList>
    </citation>
    <scope>NUCLEOTIDE SEQUENCE [LARGE SCALE GENOMIC DNA]</scope>
    <source>
        <strain evidence="8 9">LG-2</strain>
    </source>
</reference>
<evidence type="ECO:0000313" key="8">
    <source>
        <dbReference type="EMBL" id="MDR4125317.1"/>
    </source>
</evidence>
<dbReference type="EMBL" id="JAUZQE010000008">
    <property type="protein sequence ID" value="MDR4125317.1"/>
    <property type="molecule type" value="Genomic_DNA"/>
</dbReference>
<evidence type="ECO:0000313" key="9">
    <source>
        <dbReference type="Proteomes" id="UP001232156"/>
    </source>
</evidence>
<sequence>MALVILMFASGALVALATWVALQRAQHEYARYRARFRHQAERGLADFFLFVDPAQLWLATLALAGAAGVLLFAVGLPFSLAALVAAACLAMPRVALGWARRRRLARIDAQLPDFLLALAGALRSGSGLQSGLRLVVQHTSPPIAHELHLLLKQQRLGLTFDDALDALQRRVDTEAVGLVVAAIKVAGQTGGSLAETLERISATLRTRHQLLGRIRALTAQGRMQAWIMAALPVILAVALHAIDPASMSLLWRTAQGWALMGLIGVLEVAGIMLVRRIVRIDV</sequence>
<evidence type="ECO:0000256" key="1">
    <source>
        <dbReference type="ARBA" id="ARBA00004651"/>
    </source>
</evidence>
<feature type="transmembrane region" description="Helical" evidence="6">
    <location>
        <begin position="223"/>
        <end position="242"/>
    </location>
</feature>
<comment type="subcellular location">
    <subcellularLocation>
        <location evidence="1">Cell membrane</location>
        <topology evidence="1">Multi-pass membrane protein</topology>
    </subcellularLocation>
</comment>
<dbReference type="PANTHER" id="PTHR35007:SF1">
    <property type="entry name" value="PILUS ASSEMBLY PROTEIN"/>
    <property type="match status" value="1"/>
</dbReference>
<feature type="domain" description="Type II secretion system protein GspF" evidence="7">
    <location>
        <begin position="114"/>
        <end position="238"/>
    </location>
</feature>